<dbReference type="RefSeq" id="WP_200355531.1">
    <property type="nucleotide sequence ID" value="NZ_JAENIL010000017.1"/>
</dbReference>
<dbReference type="Proteomes" id="UP000617628">
    <property type="component" value="Unassembled WGS sequence"/>
</dbReference>
<evidence type="ECO:0000313" key="1">
    <source>
        <dbReference type="EMBL" id="MBK1877316.1"/>
    </source>
</evidence>
<dbReference type="InterPro" id="IPR010835">
    <property type="entry name" value="DUF1439"/>
</dbReference>
<comment type="caution">
    <text evidence="1">The sequence shown here is derived from an EMBL/GenBank/DDBJ whole genome shotgun (WGS) entry which is preliminary data.</text>
</comment>
<name>A0A934RVN1_9BACT</name>
<dbReference type="AlphaFoldDB" id="A0A934RVN1"/>
<proteinExistence type="predicted"/>
<dbReference type="Gene3D" id="3.15.10.40">
    <property type="entry name" value="Uncharacterised protein PF07273, DUF1439"/>
    <property type="match status" value="1"/>
</dbReference>
<dbReference type="Pfam" id="PF07273">
    <property type="entry name" value="DUF1439"/>
    <property type="match status" value="1"/>
</dbReference>
<organism evidence="1 2">
    <name type="scientific">Pelagicoccus mobilis</name>
    <dbReference type="NCBI Taxonomy" id="415221"/>
    <lineage>
        <taxon>Bacteria</taxon>
        <taxon>Pseudomonadati</taxon>
        <taxon>Verrucomicrobiota</taxon>
        <taxon>Opitutia</taxon>
        <taxon>Puniceicoccales</taxon>
        <taxon>Pelagicoccaceae</taxon>
        <taxon>Pelagicoccus</taxon>
    </lineage>
</organism>
<dbReference type="EMBL" id="JAENIL010000017">
    <property type="protein sequence ID" value="MBK1877316.1"/>
    <property type="molecule type" value="Genomic_DNA"/>
</dbReference>
<keyword evidence="2" id="KW-1185">Reference proteome</keyword>
<evidence type="ECO:0000313" key="2">
    <source>
        <dbReference type="Proteomes" id="UP000617628"/>
    </source>
</evidence>
<reference evidence="1" key="1">
    <citation type="submission" date="2021-01" db="EMBL/GenBank/DDBJ databases">
        <title>Modified the classification status of verrucomicrobia.</title>
        <authorList>
            <person name="Feng X."/>
        </authorList>
    </citation>
    <scope>NUCLEOTIDE SEQUENCE</scope>
    <source>
        <strain evidence="1">KCTC 13126</strain>
    </source>
</reference>
<accession>A0A934RVN1</accession>
<gene>
    <name evidence="1" type="ORF">JIN87_10575</name>
</gene>
<sequence>MKKLLITIALLISIAGTSAYFYFKGKRYEVVITQEQIDSSLAQRFPTTKTHLVILRVNYSDPQVSLLENENRVRIGMNAKLDLKLPKQEREFGGGVTITSVIRYHPEKQEFFLDNATIERLDIQGVPDEWSERVTTFANETAIEIVEKQPVYKLKAIDAKTTLARLLLKDFEVRDQAIHITLGI</sequence>
<protein>
    <submittedName>
        <fullName evidence="1">DUF1439 domain-containing protein</fullName>
    </submittedName>
</protein>